<dbReference type="InterPro" id="IPR006904">
    <property type="entry name" value="DUF716"/>
</dbReference>
<keyword evidence="5 6" id="KW-0472">Membrane</keyword>
<evidence type="ECO:0000256" key="3">
    <source>
        <dbReference type="ARBA" id="ARBA00022692"/>
    </source>
</evidence>
<feature type="transmembrane region" description="Helical" evidence="6">
    <location>
        <begin position="51"/>
        <end position="72"/>
    </location>
</feature>
<proteinExistence type="inferred from homology"/>
<dbReference type="EMBL" id="JBBNAE010000002">
    <property type="protein sequence ID" value="KAK9146197.1"/>
    <property type="molecule type" value="Genomic_DNA"/>
</dbReference>
<comment type="subcellular location">
    <subcellularLocation>
        <location evidence="1">Membrane</location>
        <topology evidence="1">Multi-pass membrane protein</topology>
    </subcellularLocation>
</comment>
<reference evidence="7 8" key="1">
    <citation type="submission" date="2024-01" db="EMBL/GenBank/DDBJ databases">
        <title>Genome assemblies of Stephania.</title>
        <authorList>
            <person name="Yang L."/>
        </authorList>
    </citation>
    <scope>NUCLEOTIDE SEQUENCE [LARGE SCALE GENOMIC DNA]</scope>
    <source>
        <strain evidence="7">QJT</strain>
        <tissue evidence="7">Leaf</tissue>
    </source>
</reference>
<accession>A0AAP0PJF2</accession>
<name>A0AAP0PJF2_9MAGN</name>
<keyword evidence="3 6" id="KW-0812">Transmembrane</keyword>
<dbReference type="AlphaFoldDB" id="A0AAP0PJF2"/>
<dbReference type="GO" id="GO:0016020">
    <property type="term" value="C:membrane"/>
    <property type="evidence" value="ECO:0007669"/>
    <property type="project" value="UniProtKB-SubCell"/>
</dbReference>
<evidence type="ECO:0000256" key="2">
    <source>
        <dbReference type="ARBA" id="ARBA00006948"/>
    </source>
</evidence>
<feature type="transmembrane region" description="Helical" evidence="6">
    <location>
        <begin position="172"/>
        <end position="190"/>
    </location>
</feature>
<keyword evidence="8" id="KW-1185">Reference proteome</keyword>
<feature type="transmembrane region" description="Helical" evidence="6">
    <location>
        <begin position="84"/>
        <end position="103"/>
    </location>
</feature>
<evidence type="ECO:0000313" key="7">
    <source>
        <dbReference type="EMBL" id="KAK9146197.1"/>
    </source>
</evidence>
<evidence type="ECO:0000256" key="1">
    <source>
        <dbReference type="ARBA" id="ARBA00004141"/>
    </source>
</evidence>
<feature type="transmembrane region" description="Helical" evidence="6">
    <location>
        <begin position="145"/>
        <end position="165"/>
    </location>
</feature>
<dbReference type="PANTHER" id="PTHR47830">
    <property type="entry name" value="OS11G0534100 PROTEIN"/>
    <property type="match status" value="1"/>
</dbReference>
<dbReference type="Proteomes" id="UP001417504">
    <property type="component" value="Unassembled WGS sequence"/>
</dbReference>
<evidence type="ECO:0000313" key="8">
    <source>
        <dbReference type="Proteomes" id="UP001417504"/>
    </source>
</evidence>
<comment type="similarity">
    <text evidence="2">Belongs to the TMEM45 family.</text>
</comment>
<comment type="caution">
    <text evidence="7">The sequence shown here is derived from an EMBL/GenBank/DDBJ whole genome shotgun (WGS) entry which is preliminary data.</text>
</comment>
<keyword evidence="4 6" id="KW-1133">Transmembrane helix</keyword>
<evidence type="ECO:0000256" key="6">
    <source>
        <dbReference type="SAM" id="Phobius"/>
    </source>
</evidence>
<dbReference type="PANTHER" id="PTHR47830:SF2">
    <property type="entry name" value="PROTEIN, PUTATIVE-RELATED"/>
    <property type="match status" value="1"/>
</dbReference>
<sequence length="296" mass="33172">MGSLALNFSAFLLLFPIGIRRLLCSFSIYLNNPSLYRSKPWYLSNPRRRSIDLFALIAALPIASFSLFFIFFSPSNHPVYKFTFLQQSALLFAFWVVLIIILLREFFNFSLVDDGFLFLFGGIVFLIEYWMMGKGLIDVSMVPSLRVYELSAGLALVCSVSCLFLSIKPTAFVAEMGLSLGLVFKGTWVLQAGLTLYSDAFSIKGCRKISVPLPNERTGNAPPQCDLEEVALRGVALIDLLFVGHAIGVFVLCVVLFGVLNYNRNWRCGEGSRPLMAEIESEERLLTRSIPELELD</sequence>
<gene>
    <name evidence="7" type="ORF">Sjap_006100</name>
</gene>
<feature type="transmembrane region" description="Helical" evidence="6">
    <location>
        <begin position="240"/>
        <end position="260"/>
    </location>
</feature>
<dbReference type="Pfam" id="PF04819">
    <property type="entry name" value="DUF716"/>
    <property type="match status" value="1"/>
</dbReference>
<feature type="transmembrane region" description="Helical" evidence="6">
    <location>
        <begin position="6"/>
        <end position="30"/>
    </location>
</feature>
<protein>
    <submittedName>
        <fullName evidence="7">Uncharacterized protein</fullName>
    </submittedName>
</protein>
<feature type="transmembrane region" description="Helical" evidence="6">
    <location>
        <begin position="115"/>
        <end position="133"/>
    </location>
</feature>
<organism evidence="7 8">
    <name type="scientific">Stephania japonica</name>
    <dbReference type="NCBI Taxonomy" id="461633"/>
    <lineage>
        <taxon>Eukaryota</taxon>
        <taxon>Viridiplantae</taxon>
        <taxon>Streptophyta</taxon>
        <taxon>Embryophyta</taxon>
        <taxon>Tracheophyta</taxon>
        <taxon>Spermatophyta</taxon>
        <taxon>Magnoliopsida</taxon>
        <taxon>Ranunculales</taxon>
        <taxon>Menispermaceae</taxon>
        <taxon>Menispermoideae</taxon>
        <taxon>Cissampelideae</taxon>
        <taxon>Stephania</taxon>
    </lineage>
</organism>
<evidence type="ECO:0000256" key="4">
    <source>
        <dbReference type="ARBA" id="ARBA00022989"/>
    </source>
</evidence>
<evidence type="ECO:0000256" key="5">
    <source>
        <dbReference type="ARBA" id="ARBA00023136"/>
    </source>
</evidence>